<reference evidence="2" key="1">
    <citation type="submission" date="2018-07" db="EMBL/GenBank/DDBJ databases">
        <authorList>
            <person name="Gao Z.-S."/>
            <person name="Jia H.-M."/>
            <person name="Jia H.-J."/>
            <person name="Cai Q.-L."/>
            <person name="Wang Y."/>
            <person name="Zhao H.-B."/>
        </authorList>
    </citation>
    <scope>NUCLEOTIDE SEQUENCE</scope>
    <source>
        <tissue evidence="2">Leaves</tissue>
    </source>
</reference>
<protein>
    <submittedName>
        <fullName evidence="2">Galactinol synthase 2</fullName>
    </submittedName>
</protein>
<reference evidence="2" key="3">
    <citation type="submission" date="2019-09" db="EMBL/GenBank/DDBJ databases">
        <authorList>
            <person name="Gao Z."/>
        </authorList>
    </citation>
    <scope>NUCLEOTIDE SEQUENCE</scope>
    <source>
        <tissue evidence="2">Leaves</tissue>
    </source>
</reference>
<accession>A0A6A1V2Z3</accession>
<evidence type="ECO:0000313" key="2">
    <source>
        <dbReference type="EMBL" id="KAB1206227.1"/>
    </source>
</evidence>
<dbReference type="EMBL" id="RXIC02000025">
    <property type="protein sequence ID" value="KAB1206227.1"/>
    <property type="molecule type" value="Genomic_DNA"/>
</dbReference>
<evidence type="ECO:0000313" key="1">
    <source>
        <dbReference type="EMBL" id="KAB1206199.1"/>
    </source>
</evidence>
<organism evidence="2 3">
    <name type="scientific">Morella rubra</name>
    <name type="common">Chinese bayberry</name>
    <dbReference type="NCBI Taxonomy" id="262757"/>
    <lineage>
        <taxon>Eukaryota</taxon>
        <taxon>Viridiplantae</taxon>
        <taxon>Streptophyta</taxon>
        <taxon>Embryophyta</taxon>
        <taxon>Tracheophyta</taxon>
        <taxon>Spermatophyta</taxon>
        <taxon>Magnoliopsida</taxon>
        <taxon>eudicotyledons</taxon>
        <taxon>Gunneridae</taxon>
        <taxon>Pentapetalae</taxon>
        <taxon>rosids</taxon>
        <taxon>fabids</taxon>
        <taxon>Fagales</taxon>
        <taxon>Myricaceae</taxon>
        <taxon>Morella</taxon>
    </lineage>
</organism>
<dbReference type="OrthoDB" id="1743073at2759"/>
<dbReference type="AlphaFoldDB" id="A0A6A1V2Z3"/>
<dbReference type="Proteomes" id="UP000516437">
    <property type="component" value="Chromosome 7"/>
</dbReference>
<gene>
    <name evidence="1" type="ORF">CJ030_MR7G014344</name>
    <name evidence="2" type="ORF">CJ030_MR7G014372</name>
</gene>
<reference evidence="2 3" key="2">
    <citation type="journal article" date="2019" name="Plant Biotechnol. J.">
        <title>The red bayberry genome and genetic basis of sex determination.</title>
        <authorList>
            <person name="Jia H.M."/>
            <person name="Jia H.J."/>
            <person name="Cai Q.L."/>
            <person name="Wang Y."/>
            <person name="Zhao H.B."/>
            <person name="Yang W.F."/>
            <person name="Wang G.Y."/>
            <person name="Li Y.H."/>
            <person name="Zhan D.L."/>
            <person name="Shen Y.T."/>
            <person name="Niu Q.F."/>
            <person name="Chang L."/>
            <person name="Qiu J."/>
            <person name="Zhao L."/>
            <person name="Xie H.B."/>
            <person name="Fu W.Y."/>
            <person name="Jin J."/>
            <person name="Li X.W."/>
            <person name="Jiao Y."/>
            <person name="Zhou C.C."/>
            <person name="Tu T."/>
            <person name="Chai C.Y."/>
            <person name="Gao J.L."/>
            <person name="Fan L.J."/>
            <person name="van de Weg E."/>
            <person name="Wang J.Y."/>
            <person name="Gao Z.S."/>
        </authorList>
    </citation>
    <scope>NUCLEOTIDE SEQUENCE [LARGE SCALE GENOMIC DNA]</scope>
    <source>
        <tissue evidence="2">Leaves</tissue>
    </source>
</reference>
<keyword evidence="3" id="KW-1185">Reference proteome</keyword>
<name>A0A6A1V2Z3_9ROSI</name>
<comment type="caution">
    <text evidence="2">The sequence shown here is derived from an EMBL/GenBank/DDBJ whole genome shotgun (WGS) entry which is preliminary data.</text>
</comment>
<dbReference type="EMBL" id="RXIC02000025">
    <property type="protein sequence ID" value="KAB1206199.1"/>
    <property type="molecule type" value="Genomic_DNA"/>
</dbReference>
<evidence type="ECO:0000313" key="3">
    <source>
        <dbReference type="Proteomes" id="UP000516437"/>
    </source>
</evidence>
<sequence length="87" mass="10020">MEIYREREKMQREDIKMLVRKWWDIYNDKSLDYKPTAGADGEAEPVNVQTLSVPFSETGSIQHVTVPLALSVGTRLLVTEDENHSKK</sequence>
<proteinExistence type="predicted"/>